<feature type="region of interest" description="Disordered" evidence="4">
    <location>
        <begin position="166"/>
        <end position="190"/>
    </location>
</feature>
<proteinExistence type="predicted"/>
<evidence type="ECO:0000256" key="2">
    <source>
        <dbReference type="ARBA" id="ARBA00023136"/>
    </source>
</evidence>
<keyword evidence="1" id="KW-0813">Transport</keyword>
<dbReference type="InterPro" id="IPR013358">
    <property type="entry name" value="Pilus_biogenesis_MshL"/>
</dbReference>
<dbReference type="InterPro" id="IPR011662">
    <property type="entry name" value="Secretin/TonB_short_N"/>
</dbReference>
<dbReference type="Proteomes" id="UP001368500">
    <property type="component" value="Unassembled WGS sequence"/>
</dbReference>
<protein>
    <submittedName>
        <fullName evidence="7">Pilus (MSHA type) biogenesis protein MshL</fullName>
    </submittedName>
</protein>
<keyword evidence="2" id="KW-0472">Membrane</keyword>
<organism evidence="7 8">
    <name type="scientific">Pseudaquabacterium rugosum</name>
    <dbReference type="NCBI Taxonomy" id="2984194"/>
    <lineage>
        <taxon>Bacteria</taxon>
        <taxon>Pseudomonadati</taxon>
        <taxon>Pseudomonadota</taxon>
        <taxon>Betaproteobacteria</taxon>
        <taxon>Burkholderiales</taxon>
        <taxon>Sphaerotilaceae</taxon>
        <taxon>Pseudaquabacterium</taxon>
    </lineage>
</organism>
<sequence length="589" mass="61114">MMSRPSVPRPPRPAALNPVLAAALLLPALWLGASAPAAAQSPATAAGAPASPAEPRFDLAVSNAPAAQVFLQLAQGSGYNMLVAPEVSGSLSITLKDTTVPEALETLRELFGYDFRIAGKRVFIYPNTVQTRLYRINYLPGRRQGSSDLRVTSGSISTAGAGGATAQAANGAAGGNTGGDGNGGSADNAKVRTTSDADFWREVQAALTTMVGEKEGRNVVMNPAAGVIVIKASPTELRQVEAYLRAVQLSIERQVMLEAKIIEVQLSKEQQTGINWSGFGKILGDKVSTTIGVAAPGSVLGTSGNLSTSDATSIASGVSLAAGAVGKGFYGLAFQASNFAGLLNFLETQGDVQVLSSPRIATLNNQKAVLKVGSDELYVTGVSSSQTSTSTSTSTMPTVVLQPFFSGISLDVTPQIDDEGNVILHVHPTISTVTEKSKNLNLGSLGSYTLPLATSAVNETDSIVRVRDGQIVAIGGLMKASSSDDRSGVSGLQNTPILGALFRQTATVQTKRELVILLKPTVIREEQRWPDMQVPQTPRTDAIVQARSVRELDAPATAPAVPHEITSPGRAVPGLPAAGRSALPSSLGR</sequence>
<evidence type="ECO:0000313" key="8">
    <source>
        <dbReference type="Proteomes" id="UP001368500"/>
    </source>
</evidence>
<dbReference type="InterPro" id="IPR004846">
    <property type="entry name" value="T2SS/T3SS_dom"/>
</dbReference>
<feature type="compositionally biased region" description="Gly residues" evidence="4">
    <location>
        <begin position="172"/>
        <end position="184"/>
    </location>
</feature>
<dbReference type="PRINTS" id="PR00811">
    <property type="entry name" value="BCTERIALGSPD"/>
</dbReference>
<evidence type="ECO:0000256" key="1">
    <source>
        <dbReference type="ARBA" id="ARBA00022448"/>
    </source>
</evidence>
<dbReference type="RefSeq" id="WP_341375549.1">
    <property type="nucleotide sequence ID" value="NZ_JBBUTF010000016.1"/>
</dbReference>
<reference evidence="7 8" key="1">
    <citation type="submission" date="2024-04" db="EMBL/GenBank/DDBJ databases">
        <title>Novel species of the genus Ideonella isolated from streams.</title>
        <authorList>
            <person name="Lu H."/>
        </authorList>
    </citation>
    <scope>NUCLEOTIDE SEQUENCE [LARGE SCALE GENOMIC DNA]</scope>
    <source>
        <strain evidence="7 8">BYS139W</strain>
    </source>
</reference>
<evidence type="ECO:0000256" key="4">
    <source>
        <dbReference type="SAM" id="MobiDB-lite"/>
    </source>
</evidence>
<feature type="signal peptide" evidence="5">
    <location>
        <begin position="1"/>
        <end position="39"/>
    </location>
</feature>
<feature type="region of interest" description="Disordered" evidence="4">
    <location>
        <begin position="555"/>
        <end position="589"/>
    </location>
</feature>
<dbReference type="InterPro" id="IPR001775">
    <property type="entry name" value="GspD/PilQ"/>
</dbReference>
<dbReference type="Pfam" id="PF00263">
    <property type="entry name" value="Secretin"/>
    <property type="match status" value="1"/>
</dbReference>
<keyword evidence="3" id="KW-0998">Cell outer membrane</keyword>
<keyword evidence="5" id="KW-0732">Signal</keyword>
<dbReference type="Gene3D" id="3.30.1370.130">
    <property type="match status" value="1"/>
</dbReference>
<dbReference type="InterPro" id="IPR011514">
    <property type="entry name" value="Secretin_N_2"/>
</dbReference>
<name>A0ABU9BDZ4_9BURK</name>
<dbReference type="PANTHER" id="PTHR30332:SF17">
    <property type="entry name" value="TYPE IV PILIATION SYSTEM PROTEIN DR_0774-RELATED"/>
    <property type="match status" value="1"/>
</dbReference>
<feature type="chain" id="PRO_5047221297" evidence="5">
    <location>
        <begin position="40"/>
        <end position="589"/>
    </location>
</feature>
<gene>
    <name evidence="7" type="primary">mshL</name>
    <name evidence="7" type="ORF">AACH11_17520</name>
</gene>
<evidence type="ECO:0000256" key="3">
    <source>
        <dbReference type="ARBA" id="ARBA00023237"/>
    </source>
</evidence>
<evidence type="ECO:0000256" key="5">
    <source>
        <dbReference type="SAM" id="SignalP"/>
    </source>
</evidence>
<accession>A0ABU9BDZ4</accession>
<dbReference type="PANTHER" id="PTHR30332">
    <property type="entry name" value="PROBABLE GENERAL SECRETION PATHWAY PROTEIN D"/>
    <property type="match status" value="1"/>
</dbReference>
<evidence type="ECO:0000313" key="7">
    <source>
        <dbReference type="EMBL" id="MEK8027768.1"/>
    </source>
</evidence>
<evidence type="ECO:0000259" key="6">
    <source>
        <dbReference type="SMART" id="SM00965"/>
    </source>
</evidence>
<feature type="domain" description="Secretin/TonB short N-terminal" evidence="6">
    <location>
        <begin position="79"/>
        <end position="127"/>
    </location>
</feature>
<keyword evidence="8" id="KW-1185">Reference proteome</keyword>
<dbReference type="SMART" id="SM00965">
    <property type="entry name" value="STN"/>
    <property type="match status" value="1"/>
</dbReference>
<dbReference type="EMBL" id="JBBUTF010000016">
    <property type="protein sequence ID" value="MEK8027768.1"/>
    <property type="molecule type" value="Genomic_DNA"/>
</dbReference>
<dbReference type="InterPro" id="IPR050810">
    <property type="entry name" value="Bact_Secretion_Sys_Channel"/>
</dbReference>
<dbReference type="NCBIfam" id="TIGR02519">
    <property type="entry name" value="pilus_MshL"/>
    <property type="match status" value="1"/>
</dbReference>
<dbReference type="Pfam" id="PF07655">
    <property type="entry name" value="Secretin_N_2"/>
    <property type="match status" value="1"/>
</dbReference>
<comment type="caution">
    <text evidence="7">The sequence shown here is derived from an EMBL/GenBank/DDBJ whole genome shotgun (WGS) entry which is preliminary data.</text>
</comment>